<name>A0A1X7P1T5_9MICO</name>
<dbReference type="Pfam" id="PF17754">
    <property type="entry name" value="TetR_C_14"/>
    <property type="match status" value="1"/>
</dbReference>
<dbReference type="Proteomes" id="UP000193711">
    <property type="component" value="Unassembled WGS sequence"/>
</dbReference>
<dbReference type="STRING" id="1891671.SAMN06295885_2379"/>
<evidence type="ECO:0000256" key="3">
    <source>
        <dbReference type="SAM" id="MobiDB-lite"/>
    </source>
</evidence>
<dbReference type="Pfam" id="PF00440">
    <property type="entry name" value="TetR_N"/>
    <property type="match status" value="1"/>
</dbReference>
<dbReference type="OrthoDB" id="8688418at2"/>
<evidence type="ECO:0000259" key="4">
    <source>
        <dbReference type="PROSITE" id="PS50977"/>
    </source>
</evidence>
<evidence type="ECO:0000256" key="1">
    <source>
        <dbReference type="ARBA" id="ARBA00023125"/>
    </source>
</evidence>
<feature type="region of interest" description="Disordered" evidence="3">
    <location>
        <begin position="199"/>
        <end position="222"/>
    </location>
</feature>
<protein>
    <submittedName>
        <fullName evidence="5">Transcriptional regulator, TetR family</fullName>
    </submittedName>
</protein>
<dbReference type="InterPro" id="IPR001647">
    <property type="entry name" value="HTH_TetR"/>
</dbReference>
<dbReference type="InterPro" id="IPR009057">
    <property type="entry name" value="Homeodomain-like_sf"/>
</dbReference>
<dbReference type="Gene3D" id="1.10.357.10">
    <property type="entry name" value="Tetracycline Repressor, domain 2"/>
    <property type="match status" value="1"/>
</dbReference>
<keyword evidence="6" id="KW-1185">Reference proteome</keyword>
<evidence type="ECO:0000256" key="2">
    <source>
        <dbReference type="PROSITE-ProRule" id="PRU00335"/>
    </source>
</evidence>
<keyword evidence="1 2" id="KW-0238">DNA-binding</keyword>
<reference evidence="6" key="1">
    <citation type="submission" date="2017-04" db="EMBL/GenBank/DDBJ databases">
        <authorList>
            <person name="Varghese N."/>
            <person name="Submissions S."/>
        </authorList>
    </citation>
    <scope>NUCLEOTIDE SEQUENCE [LARGE SCALE GENOMIC DNA]</scope>
    <source>
        <strain evidence="6">VKM Ac-2121</strain>
    </source>
</reference>
<proteinExistence type="predicted"/>
<accession>A0A1X7P1T5</accession>
<dbReference type="PROSITE" id="PS01081">
    <property type="entry name" value="HTH_TETR_1"/>
    <property type="match status" value="1"/>
</dbReference>
<gene>
    <name evidence="5" type="ORF">SAMN06295885_2379</name>
</gene>
<dbReference type="EMBL" id="FXBM01000002">
    <property type="protein sequence ID" value="SMH44533.1"/>
    <property type="molecule type" value="Genomic_DNA"/>
</dbReference>
<dbReference type="SUPFAM" id="SSF46689">
    <property type="entry name" value="Homeodomain-like"/>
    <property type="match status" value="1"/>
</dbReference>
<evidence type="ECO:0000313" key="6">
    <source>
        <dbReference type="Proteomes" id="UP000193711"/>
    </source>
</evidence>
<feature type="DNA-binding region" description="H-T-H motif" evidence="2">
    <location>
        <begin position="36"/>
        <end position="55"/>
    </location>
</feature>
<organism evidence="5 6">
    <name type="scientific">Rathayibacter oskolensis</name>
    <dbReference type="NCBI Taxonomy" id="1891671"/>
    <lineage>
        <taxon>Bacteria</taxon>
        <taxon>Bacillati</taxon>
        <taxon>Actinomycetota</taxon>
        <taxon>Actinomycetes</taxon>
        <taxon>Micrococcales</taxon>
        <taxon>Microbacteriaceae</taxon>
        <taxon>Rathayibacter</taxon>
    </lineage>
</organism>
<feature type="compositionally biased region" description="Low complexity" evidence="3">
    <location>
        <begin position="202"/>
        <end position="214"/>
    </location>
</feature>
<dbReference type="PROSITE" id="PS50977">
    <property type="entry name" value="HTH_TETR_2"/>
    <property type="match status" value="1"/>
</dbReference>
<dbReference type="InterPro" id="IPR041347">
    <property type="entry name" value="MftR_C"/>
</dbReference>
<dbReference type="AlphaFoldDB" id="A0A1X7P1T5"/>
<feature type="domain" description="HTH tetR-type" evidence="4">
    <location>
        <begin position="13"/>
        <end position="73"/>
    </location>
</feature>
<dbReference type="GO" id="GO:0003677">
    <property type="term" value="F:DNA binding"/>
    <property type="evidence" value="ECO:0007669"/>
    <property type="project" value="UniProtKB-UniRule"/>
</dbReference>
<evidence type="ECO:0000313" key="5">
    <source>
        <dbReference type="EMBL" id="SMH44533.1"/>
    </source>
</evidence>
<sequence>MHFVSESANARAQERRALLAARARELAVERGLGGFTIDELCDDVGVSRRTFFNYFPSKEQAVLGRPEDGLDGEAAARFVAGGGTPGTLSPTLLDGLVDLAVEHFRAIGLTPDRAQQLFALLEREPKLFSALMRAGSERDRLLERLSAEREGLDPGDVRLRLAVQLVGTLARVAVEESLATDAADRFEQILRERLDQARSLVSAAPRPSASEAAPAPDPEKDR</sequence>
<dbReference type="InterPro" id="IPR023772">
    <property type="entry name" value="DNA-bd_HTH_TetR-type_CS"/>
</dbReference>